<protein>
    <recommendedName>
        <fullName evidence="3">Tetratricopeptide repeat protein</fullName>
    </recommendedName>
</protein>
<sequence length="409" mass="44628">MATPHKWQFAPRFRRNAFGWKSDTPIQRIKEALTEIKPIAKKEPVLAAEGAVLFLEKLAPAIEQVDSSSGGIGSAVNRAIETLVPIIARADVTRAVREKWLERLWDALQEDDMPYLEYLGEFWGDLCATPEIASKWADYTSPTLETMWDHCARTGEYGYYKGTAACLSALYASGRHDELLELIAKSEYRHKSWHNRVWGAKALTAAGKHAEAIRYAEDSKGLNAPLTAIAAFCEGILLGSGFADEAYARYAVEATYATTNLATFKAIVKKYPGKPRETILRDLVASQPGNEGKWFAAAKDAGFFELALELANRSPSDPRTLIRAARDYAAERPEFALAAGMTALRGIANGWGYDITGIDVLDAYAAVMAATGNAGVDESVVKANVRALIAGSGTGGDFVLRILNRQLTD</sequence>
<reference evidence="1 2" key="1">
    <citation type="submission" date="2019-09" db="EMBL/GenBank/DDBJ databases">
        <title>Taxonomy of Antarctic Massilia spp.: description of Massilia rubra sp. nov., Massilia aquatica sp. nov., Massilia mucilaginosa sp. nov., Massilia frigida sp. nov. isolated from streams, lakes and regoliths.</title>
        <authorList>
            <person name="Holochova P."/>
            <person name="Sedlacek I."/>
            <person name="Kralova S."/>
            <person name="Maslanova I."/>
            <person name="Busse H.-J."/>
            <person name="Stankova E."/>
            <person name="Vrbovska V."/>
            <person name="Kovarovic V."/>
            <person name="Bartak M."/>
            <person name="Svec P."/>
            <person name="Pantucek R."/>
        </authorList>
    </citation>
    <scope>NUCLEOTIDE SEQUENCE [LARGE SCALE GENOMIC DNA]</scope>
    <source>
        <strain evidence="1 2">CCM 8693</strain>
    </source>
</reference>
<dbReference type="EMBL" id="VVIW01000015">
    <property type="protein sequence ID" value="NHZ42792.1"/>
    <property type="molecule type" value="Genomic_DNA"/>
</dbReference>
<dbReference type="RefSeq" id="WP_167078792.1">
    <property type="nucleotide sequence ID" value="NZ_VVIW01000015.1"/>
</dbReference>
<keyword evidence="2" id="KW-1185">Reference proteome</keyword>
<gene>
    <name evidence="1" type="ORF">F1609_21835</name>
</gene>
<evidence type="ECO:0000313" key="2">
    <source>
        <dbReference type="Proteomes" id="UP000819052"/>
    </source>
</evidence>
<organism evidence="1 2">
    <name type="scientific">Massilia aquatica</name>
    <dbReference type="NCBI Taxonomy" id="2609000"/>
    <lineage>
        <taxon>Bacteria</taxon>
        <taxon>Pseudomonadati</taxon>
        <taxon>Pseudomonadota</taxon>
        <taxon>Betaproteobacteria</taxon>
        <taxon>Burkholderiales</taxon>
        <taxon>Oxalobacteraceae</taxon>
        <taxon>Telluria group</taxon>
        <taxon>Massilia</taxon>
    </lineage>
</organism>
<proteinExistence type="predicted"/>
<evidence type="ECO:0000313" key="1">
    <source>
        <dbReference type="EMBL" id="NHZ42792.1"/>
    </source>
</evidence>
<dbReference type="Proteomes" id="UP000819052">
    <property type="component" value="Unassembled WGS sequence"/>
</dbReference>
<name>A0ABX0M767_9BURK</name>
<accession>A0ABX0M767</accession>
<comment type="caution">
    <text evidence="1">The sequence shown here is derived from an EMBL/GenBank/DDBJ whole genome shotgun (WGS) entry which is preliminary data.</text>
</comment>
<evidence type="ECO:0008006" key="3">
    <source>
        <dbReference type="Google" id="ProtNLM"/>
    </source>
</evidence>